<reference evidence="3 4" key="1">
    <citation type="submission" date="2015-03" db="EMBL/GenBank/DDBJ databases">
        <title>Complete genome sequence of Muricauda lutaonensis CC-HSB-11T, isolated from a coastal hot spring.</title>
        <authorList>
            <person name="Kim K.M."/>
        </authorList>
    </citation>
    <scope>NUCLEOTIDE SEQUENCE [LARGE SCALE GENOMIC DNA]</scope>
    <source>
        <strain evidence="3 4">CC-HSB-11</strain>
    </source>
</reference>
<feature type="signal peptide" evidence="1">
    <location>
        <begin position="1"/>
        <end position="19"/>
    </location>
</feature>
<dbReference type="PANTHER" id="PTHR42852:SF13">
    <property type="entry name" value="PROTEIN DIPZ"/>
    <property type="match status" value="1"/>
</dbReference>
<evidence type="ECO:0000259" key="2">
    <source>
        <dbReference type="PROSITE" id="PS51352"/>
    </source>
</evidence>
<dbReference type="OrthoDB" id="616241at2"/>
<dbReference type="EMBL" id="CP011071">
    <property type="protein sequence ID" value="AKA36529.1"/>
    <property type="molecule type" value="Genomic_DNA"/>
</dbReference>
<keyword evidence="4" id="KW-1185">Reference proteome</keyword>
<dbReference type="InterPro" id="IPR036249">
    <property type="entry name" value="Thioredoxin-like_sf"/>
</dbReference>
<feature type="chain" id="PRO_5002300430" evidence="1">
    <location>
        <begin position="20"/>
        <end position="410"/>
    </location>
</feature>
<dbReference type="InterPro" id="IPR013766">
    <property type="entry name" value="Thioredoxin_domain"/>
</dbReference>
<organism evidence="3 4">
    <name type="scientific">Flagellimonas lutaonensis</name>
    <dbReference type="NCBI Taxonomy" id="516051"/>
    <lineage>
        <taxon>Bacteria</taxon>
        <taxon>Pseudomonadati</taxon>
        <taxon>Bacteroidota</taxon>
        <taxon>Flavobacteriia</taxon>
        <taxon>Flavobacteriales</taxon>
        <taxon>Flavobacteriaceae</taxon>
        <taxon>Flagellimonas</taxon>
    </lineage>
</organism>
<dbReference type="Gene3D" id="3.40.30.10">
    <property type="entry name" value="Glutaredoxin"/>
    <property type="match status" value="1"/>
</dbReference>
<dbReference type="PROSITE" id="PS51257">
    <property type="entry name" value="PROKAR_LIPOPROTEIN"/>
    <property type="match status" value="1"/>
</dbReference>
<gene>
    <name evidence="3" type="ORF">VC82_2985</name>
</gene>
<dbReference type="PATRIC" id="fig|516051.4.peg.3058"/>
<keyword evidence="1" id="KW-0732">Signal</keyword>
<name>A0A0D5YXD6_9FLAO</name>
<dbReference type="KEGG" id="mlt:VC82_2985"/>
<dbReference type="PANTHER" id="PTHR42852">
    <property type="entry name" value="THIOL:DISULFIDE INTERCHANGE PROTEIN DSBE"/>
    <property type="match status" value="1"/>
</dbReference>
<dbReference type="PROSITE" id="PS51352">
    <property type="entry name" value="THIOREDOXIN_2"/>
    <property type="match status" value="1"/>
</dbReference>
<dbReference type="AlphaFoldDB" id="A0A0D5YXD6"/>
<dbReference type="Proteomes" id="UP000032726">
    <property type="component" value="Chromosome"/>
</dbReference>
<dbReference type="RefSeq" id="WP_045803047.1">
    <property type="nucleotide sequence ID" value="NZ_CP011071.1"/>
</dbReference>
<dbReference type="GO" id="GO:0016491">
    <property type="term" value="F:oxidoreductase activity"/>
    <property type="evidence" value="ECO:0007669"/>
    <property type="project" value="InterPro"/>
</dbReference>
<sequence>MKKTIFFLAAIATVLYSCAGEDEKGLKTGSWWGKLQVSDSEQLPFTFEVIKGDDNGYLFEIRNADERIMVDEIVLKGDSVHIQMPVFEGYVAGTFTEDRIEGSFIKESLDRIVPFAATHGDRPRFEVRKAPITNISGVWEAIFDYDTDTPYDAKGIFVQNEEKVTGTFRTTTGDYRYLEGVVDGDSLYLSTFDGAHAFLFAAKVSDSTLNGLFYSGNHSVEKFKAIRNEAYELPHADSLTYLKEGYDRFDFSFPDTNGNMVSLSDEQFKNKVVLVQIMGTWCPNCLDETRFYVDYLKNNPHEDLKVIALAFEYAKTEEKAIKAIERLKERVGVTYPVLLAQYGTSSKTKANEKLPMLNHVLSYPTTIYIDKEGKVQKIHTGFNGPATGEKYEEFKRGFKETVNRLLSQSE</sequence>
<feature type="domain" description="Thioredoxin" evidence="2">
    <location>
        <begin position="242"/>
        <end position="403"/>
    </location>
</feature>
<dbReference type="Pfam" id="PF08534">
    <property type="entry name" value="Redoxin"/>
    <property type="match status" value="1"/>
</dbReference>
<evidence type="ECO:0000313" key="4">
    <source>
        <dbReference type="Proteomes" id="UP000032726"/>
    </source>
</evidence>
<proteinExistence type="predicted"/>
<accession>A0A0D5YXD6</accession>
<protein>
    <submittedName>
        <fullName evidence="3">Redoxin domain protein</fullName>
    </submittedName>
</protein>
<dbReference type="HOGENOM" id="CLU_675960_0_0_10"/>
<dbReference type="InterPro" id="IPR013740">
    <property type="entry name" value="Redoxin"/>
</dbReference>
<evidence type="ECO:0000313" key="3">
    <source>
        <dbReference type="EMBL" id="AKA36529.1"/>
    </source>
</evidence>
<dbReference type="InterPro" id="IPR050553">
    <property type="entry name" value="Thioredoxin_ResA/DsbE_sf"/>
</dbReference>
<dbReference type="SUPFAM" id="SSF52833">
    <property type="entry name" value="Thioredoxin-like"/>
    <property type="match status" value="1"/>
</dbReference>
<dbReference type="STRING" id="516051.VC82_2985"/>
<evidence type="ECO:0000256" key="1">
    <source>
        <dbReference type="SAM" id="SignalP"/>
    </source>
</evidence>
<dbReference type="CDD" id="cd02966">
    <property type="entry name" value="TlpA_like_family"/>
    <property type="match status" value="1"/>
</dbReference>